<feature type="domain" description="Trimeric autotransporter adhesin YadA-like stalk" evidence="1">
    <location>
        <begin position="351"/>
        <end position="393"/>
    </location>
</feature>
<feature type="domain" description="Trimeric autotransporter adhesin YadA-like stalk" evidence="1">
    <location>
        <begin position="81"/>
        <end position="117"/>
    </location>
</feature>
<protein>
    <recommendedName>
        <fullName evidence="1">Trimeric autotransporter adhesin YadA-like stalk domain-containing protein</fullName>
    </recommendedName>
</protein>
<dbReference type="Gene3D" id="4.10.80.270">
    <property type="match status" value="1"/>
</dbReference>
<evidence type="ECO:0000259" key="1">
    <source>
        <dbReference type="Pfam" id="PF05662"/>
    </source>
</evidence>
<accession>A0ABP2QL86</accession>
<dbReference type="InterPro" id="IPR011049">
    <property type="entry name" value="Serralysin-like_metalloprot_C"/>
</dbReference>
<feature type="non-terminal residue" evidence="2">
    <location>
        <position position="1"/>
    </location>
</feature>
<gene>
    <name evidence="2" type="ORF">MCU_01612</name>
</gene>
<evidence type="ECO:0000313" key="3">
    <source>
        <dbReference type="Proteomes" id="UP000008942"/>
    </source>
</evidence>
<dbReference type="SUPFAM" id="SSF101967">
    <property type="entry name" value="Adhesin YadA, collagen-binding domain"/>
    <property type="match status" value="4"/>
</dbReference>
<dbReference type="Pfam" id="PF05662">
    <property type="entry name" value="YadA_stalk"/>
    <property type="match status" value="4"/>
</dbReference>
<organism evidence="2 3">
    <name type="scientific">Bartonella elizabethae Re6043vi</name>
    <dbReference type="NCBI Taxonomy" id="1094554"/>
    <lineage>
        <taxon>Bacteria</taxon>
        <taxon>Pseudomonadati</taxon>
        <taxon>Pseudomonadota</taxon>
        <taxon>Alphaproteobacteria</taxon>
        <taxon>Hyphomicrobiales</taxon>
        <taxon>Bartonellaceae</taxon>
        <taxon>Bartonella</taxon>
    </lineage>
</organism>
<proteinExistence type="predicted"/>
<keyword evidence="3" id="KW-1185">Reference proteome</keyword>
<evidence type="ECO:0000313" key="2">
    <source>
        <dbReference type="EMBL" id="EJF82108.1"/>
    </source>
</evidence>
<feature type="domain" description="Trimeric autotransporter adhesin YadA-like stalk" evidence="1">
    <location>
        <begin position="478"/>
        <end position="518"/>
    </location>
</feature>
<dbReference type="Gene3D" id="6.10.250.2030">
    <property type="match status" value="2"/>
</dbReference>
<sequence length="545" mass="57610">KGVFTGPSYKLSSVDTYGQVKSTEFTDVGSAFTGLDKNIKNVNDRIKEVSEGVAQDSLSWSKDDNAFSAQHGEGKERTASKITHILDGNVTKGSTDAVNGSQLYSMNNTLASYLGGGAAYKEGNWVAPSFKVNTVNTAGDKVEEKSYDNVAAAFEGVGSSFTNLHNEVTNAVTNINNHINNVVSDSLVKQDAESKVIKIGAEKGGTSINIANSGDAARTLTGVKAGSLTEASTDAVNGSQLYSMNNTLASYLGGGAEYKEGNWVAPSFKVHTVSSDGSKVEEQSYKTVAEAFAGVGSSFTNIHKELKNEINQVVGDSLVKQDEKTHVIAVGGEKSGTEVTFANTDGASRSLTGVKAGSLTETSTEAVNGSQLFATNQNVTTVRNDLKTVSENTSKYLGGGADVLKGVAPTYTVQDKSYQSVAEAFGGVDRSFTQLHEEISKNTNEVSENIKQNALLWSESEKAFSAQHGEGKDRTYSKITSLANGDITANSTDAVNGSQLYSMNQTLASYFGGGAKFENGQWIAPSFKVNTVSEDGSKVEEKSYD</sequence>
<dbReference type="Proteomes" id="UP000008942">
    <property type="component" value="Unassembled WGS sequence"/>
</dbReference>
<name>A0ABP2QL86_BAREL</name>
<dbReference type="InterPro" id="IPR008635">
    <property type="entry name" value="Coiled_stalk_dom"/>
</dbReference>
<feature type="non-terminal residue" evidence="2">
    <location>
        <position position="545"/>
    </location>
</feature>
<reference evidence="2 3" key="1">
    <citation type="submission" date="2012-03" db="EMBL/GenBank/DDBJ databases">
        <title>The Genome Sequence of Bartonella elizabethae Re6043vi.</title>
        <authorList>
            <consortium name="The Broad Institute Genome Sequencing Platform"/>
            <consortium name="The Broad Institute Genome Sequencing Center for Infectious Disease"/>
            <person name="Feldgarden M."/>
            <person name="Kirby J."/>
            <person name="Kosoy M."/>
            <person name="Birtles R."/>
            <person name="Probert W.S."/>
            <person name="Chiaraviglio L."/>
            <person name="Young S.K."/>
            <person name="Zeng Q."/>
            <person name="Gargeya S."/>
            <person name="Fitzgerald M."/>
            <person name="Haas B."/>
            <person name="Abouelleil A."/>
            <person name="Alvarado L."/>
            <person name="Arachchi H.M."/>
            <person name="Berlin A."/>
            <person name="Chapman S.B."/>
            <person name="Gearin G."/>
            <person name="Goldberg J."/>
            <person name="Griggs A."/>
            <person name="Gujja S."/>
            <person name="Hansen M."/>
            <person name="Heiman D."/>
            <person name="Howarth C."/>
            <person name="Larimer J."/>
            <person name="Lui A."/>
            <person name="MacDonald P.J.P."/>
            <person name="McCowen C."/>
            <person name="Montmayeur A."/>
            <person name="Murphy C."/>
            <person name="Neiman D."/>
            <person name="Pearson M."/>
            <person name="Priest M."/>
            <person name="Roberts A."/>
            <person name="Saif S."/>
            <person name="Shea T."/>
            <person name="Sisk P."/>
            <person name="Stolte C."/>
            <person name="Sykes S."/>
            <person name="Wortman J."/>
            <person name="Nusbaum C."/>
            <person name="Birren B."/>
        </authorList>
    </citation>
    <scope>NUCLEOTIDE SEQUENCE [LARGE SCALE GENOMIC DNA]</scope>
    <source>
        <strain evidence="2 3">Re6043vi</strain>
    </source>
</reference>
<comment type="caution">
    <text evidence="2">The sequence shown here is derived from an EMBL/GenBank/DDBJ whole genome shotgun (WGS) entry which is preliminary data.</text>
</comment>
<feature type="domain" description="Trimeric autotransporter adhesin YadA-like stalk" evidence="1">
    <location>
        <begin position="220"/>
        <end position="254"/>
    </location>
</feature>
<dbReference type="EMBL" id="AILW01000036">
    <property type="protein sequence ID" value="EJF82108.1"/>
    <property type="molecule type" value="Genomic_DNA"/>
</dbReference>
<dbReference type="Gene3D" id="1.20.5.170">
    <property type="match status" value="5"/>
</dbReference>